<evidence type="ECO:0000313" key="1">
    <source>
        <dbReference type="EMBL" id="HEB43047.1"/>
    </source>
</evidence>
<dbReference type="AlphaFoldDB" id="A0A7C1T9M5"/>
<comment type="caution">
    <text evidence="1">The sequence shown here is derived from an EMBL/GenBank/DDBJ whole genome shotgun (WGS) entry which is preliminary data.</text>
</comment>
<organism evidence="1">
    <name type="scientific">Agrobacterium albertimagni</name>
    <dbReference type="NCBI Taxonomy" id="147266"/>
    <lineage>
        <taxon>Bacteria</taxon>
        <taxon>Pseudomonadati</taxon>
        <taxon>Pseudomonadota</taxon>
        <taxon>Alphaproteobacteria</taxon>
        <taxon>Hyphomicrobiales</taxon>
        <taxon>Rhizobiaceae</taxon>
        <taxon>Rhizobium/Agrobacterium group</taxon>
        <taxon>Agrobacterium</taxon>
    </lineage>
</organism>
<name>A0A7C1T9M5_9HYPH</name>
<dbReference type="EMBL" id="DSKI01000265">
    <property type="protein sequence ID" value="HEB43047.1"/>
    <property type="molecule type" value="Genomic_DNA"/>
</dbReference>
<proteinExistence type="predicted"/>
<reference evidence="1" key="1">
    <citation type="journal article" date="2020" name="mSystems">
        <title>Genome- and Community-Level Interaction Insights into Carbon Utilization and Element Cycling Functions of Hydrothermarchaeota in Hydrothermal Sediment.</title>
        <authorList>
            <person name="Zhou Z."/>
            <person name="Liu Y."/>
            <person name="Xu W."/>
            <person name="Pan J."/>
            <person name="Luo Z.H."/>
            <person name="Li M."/>
        </authorList>
    </citation>
    <scope>NUCLEOTIDE SEQUENCE [LARGE SCALE GENOMIC DNA]</scope>
    <source>
        <strain evidence="1">SpSt-243</strain>
    </source>
</reference>
<protein>
    <recommendedName>
        <fullName evidence="2">Anti-sigma factor NepR domain-containing protein</fullName>
    </recommendedName>
</protein>
<gene>
    <name evidence="1" type="ORF">ENP70_04970</name>
</gene>
<accession>A0A7C1T9M5</accession>
<evidence type="ECO:0008006" key="2">
    <source>
        <dbReference type="Google" id="ProtNLM"/>
    </source>
</evidence>
<sequence>MEELKISSPETRRDRTGGIVRDKLDLLMHETRREAVPEHLIALAEELQSAIDEKVAPSKTPT</sequence>